<dbReference type="EC" id="4.2.1.118" evidence="1"/>
<dbReference type="SUPFAM" id="SSF51658">
    <property type="entry name" value="Xylose isomerase-like"/>
    <property type="match status" value="1"/>
</dbReference>
<dbReference type="InterPro" id="IPR036237">
    <property type="entry name" value="Xyl_isomerase-like_sf"/>
</dbReference>
<dbReference type="SUPFAM" id="SSF54593">
    <property type="entry name" value="Glyoxalase/Bleomycin resistance protein/Dihydroxybiphenyl dioxygenase"/>
    <property type="match status" value="1"/>
</dbReference>
<evidence type="ECO:0000256" key="2">
    <source>
        <dbReference type="SAM" id="MobiDB-lite"/>
    </source>
</evidence>
<keyword evidence="1" id="KW-0479">Metal-binding</keyword>
<dbReference type="Pfam" id="PF01261">
    <property type="entry name" value="AP_endonuc_2"/>
    <property type="match status" value="1"/>
</dbReference>
<dbReference type="InterPro" id="IPR050312">
    <property type="entry name" value="IolE/XylAMocC-like"/>
</dbReference>
<feature type="binding site" evidence="1">
    <location>
        <position position="239"/>
    </location>
    <ligand>
        <name>a divalent metal cation</name>
        <dbReference type="ChEBI" id="CHEBI:60240"/>
        <note>catalytic</note>
    </ligand>
</feature>
<feature type="binding site" evidence="1">
    <location>
        <position position="428"/>
    </location>
    <ligand>
        <name>Mg(2+)</name>
        <dbReference type="ChEBI" id="CHEBI:18420"/>
    </ligand>
</feature>
<evidence type="ECO:0000313" key="4">
    <source>
        <dbReference type="EMBL" id="QVT77841.1"/>
    </source>
</evidence>
<dbReference type="Pfam" id="PF14696">
    <property type="entry name" value="Glyoxalase_5"/>
    <property type="match status" value="1"/>
</dbReference>
<feature type="binding site" evidence="1">
    <location>
        <position position="191"/>
    </location>
    <ligand>
        <name>a divalent metal cation</name>
        <dbReference type="ChEBI" id="CHEBI:60240"/>
        <note>catalytic</note>
    </ligand>
</feature>
<dbReference type="PANTHER" id="PTHR12110:SF21">
    <property type="entry name" value="XYLOSE ISOMERASE-LIKE TIM BARREL DOMAIN-CONTAINING PROTEIN"/>
    <property type="match status" value="1"/>
</dbReference>
<feature type="binding site" evidence="1">
    <location>
        <position position="495"/>
    </location>
    <ligand>
        <name>Mg(2+)</name>
        <dbReference type="ChEBI" id="CHEBI:18420"/>
    </ligand>
</feature>
<comment type="function">
    <text evidence="1">Catalyzes the conversion of 3-dehydroshikimate to protocatechuate (3,4-dihydroxybenzoate), a common intermediate of quinate and shikimate degradation pathways.</text>
</comment>
<comment type="similarity">
    <text evidence="1">Belongs to the bacterial two-domain DSD family.</text>
</comment>
<dbReference type="RefSeq" id="WP_214057514.1">
    <property type="nucleotide sequence ID" value="NZ_BAAAHS010000040.1"/>
</dbReference>
<comment type="catalytic activity">
    <reaction evidence="1">
        <text>3-dehydroshikimate = 3,4-dihydroxybenzoate + H2O</text>
        <dbReference type="Rhea" id="RHEA:24848"/>
        <dbReference type="ChEBI" id="CHEBI:15377"/>
        <dbReference type="ChEBI" id="CHEBI:16630"/>
        <dbReference type="ChEBI" id="CHEBI:36241"/>
        <dbReference type="EC" id="4.2.1.118"/>
    </reaction>
</comment>
<name>A0ABX8EBT9_9ACTN</name>
<reference evidence="4 5" key="1">
    <citation type="submission" date="2021-05" db="EMBL/GenBank/DDBJ databases">
        <title>Complete genome of Nocardioides aquaticus KCTC 9944T isolated from meromictic and hypersaline Ekho Lake, Antarctica.</title>
        <authorList>
            <person name="Hwang K."/>
            <person name="Kim K.M."/>
            <person name="Choe H."/>
        </authorList>
    </citation>
    <scope>NUCLEOTIDE SEQUENCE [LARGE SCALE GENOMIC DNA]</scope>
    <source>
        <strain evidence="4 5">KCTC 9944</strain>
    </source>
</reference>
<proteinExistence type="inferred from homology"/>
<dbReference type="InterPro" id="IPR043700">
    <property type="entry name" value="DSD"/>
</dbReference>
<accession>A0ABX8EBT9</accession>
<dbReference type="EMBL" id="CP075371">
    <property type="protein sequence ID" value="QVT77841.1"/>
    <property type="molecule type" value="Genomic_DNA"/>
</dbReference>
<dbReference type="InterPro" id="IPR013022">
    <property type="entry name" value="Xyl_isomerase-like_TIM-brl"/>
</dbReference>
<gene>
    <name evidence="4" type="primary">hpd_1</name>
    <name evidence="4" type="ORF">ENKNEFLB_00210</name>
</gene>
<dbReference type="Proteomes" id="UP000679307">
    <property type="component" value="Chromosome"/>
</dbReference>
<feature type="region of interest" description="Disordered" evidence="2">
    <location>
        <begin position="600"/>
        <end position="621"/>
    </location>
</feature>
<keyword evidence="4" id="KW-0560">Oxidoreductase</keyword>
<comment type="pathway">
    <text evidence="1">Aromatic compound metabolism; 3,4-dihydroxybenzoate biosynthesis.</text>
</comment>
<feature type="binding site" evidence="1">
    <location>
        <position position="134"/>
    </location>
    <ligand>
        <name>a divalent metal cation</name>
        <dbReference type="ChEBI" id="CHEBI:60240"/>
        <note>catalytic</note>
    </ligand>
</feature>
<dbReference type="InterPro" id="IPR029068">
    <property type="entry name" value="Glyas_Bleomycin-R_OHBP_Dase"/>
</dbReference>
<feature type="compositionally biased region" description="Low complexity" evidence="2">
    <location>
        <begin position="608"/>
        <end position="621"/>
    </location>
</feature>
<organism evidence="4 5">
    <name type="scientific">Nocardioides aquaticus</name>
    <dbReference type="NCBI Taxonomy" id="160826"/>
    <lineage>
        <taxon>Bacteria</taxon>
        <taxon>Bacillati</taxon>
        <taxon>Actinomycetota</taxon>
        <taxon>Actinomycetes</taxon>
        <taxon>Propionibacteriales</taxon>
        <taxon>Nocardioidaceae</taxon>
        <taxon>Nocardioides</taxon>
    </lineage>
</organism>
<feature type="domain" description="VOC" evidence="3">
    <location>
        <begin position="288"/>
        <end position="398"/>
    </location>
</feature>
<keyword evidence="5" id="KW-1185">Reference proteome</keyword>
<evidence type="ECO:0000313" key="5">
    <source>
        <dbReference type="Proteomes" id="UP000679307"/>
    </source>
</evidence>
<dbReference type="HAMAP" id="MF_02238">
    <property type="entry name" value="DSD"/>
    <property type="match status" value="1"/>
</dbReference>
<dbReference type="Gene3D" id="3.10.180.10">
    <property type="entry name" value="2,3-Dihydroxybiphenyl 1,2-Dioxygenase, domain 1"/>
    <property type="match status" value="2"/>
</dbReference>
<feature type="binding site" evidence="1">
    <location>
        <position position="571"/>
    </location>
    <ligand>
        <name>Mg(2+)</name>
        <dbReference type="ChEBI" id="CHEBI:18420"/>
    </ligand>
</feature>
<evidence type="ECO:0000259" key="3">
    <source>
        <dbReference type="PROSITE" id="PS51819"/>
    </source>
</evidence>
<feature type="binding site" evidence="1">
    <location>
        <position position="165"/>
    </location>
    <ligand>
        <name>a divalent metal cation</name>
        <dbReference type="ChEBI" id="CHEBI:60240"/>
        <note>catalytic</note>
    </ligand>
</feature>
<dbReference type="GO" id="GO:0003868">
    <property type="term" value="F:4-hydroxyphenylpyruvate dioxygenase activity"/>
    <property type="evidence" value="ECO:0007669"/>
    <property type="project" value="UniProtKB-EC"/>
</dbReference>
<keyword evidence="4" id="KW-0223">Dioxygenase</keyword>
<keyword evidence="1" id="KW-0456">Lyase</keyword>
<dbReference type="PANTHER" id="PTHR12110">
    <property type="entry name" value="HYDROXYPYRUVATE ISOMERASE"/>
    <property type="match status" value="1"/>
</dbReference>
<protein>
    <recommendedName>
        <fullName evidence="1">3-dehydroshikimate dehydratase</fullName>
        <shortName evidence="1">DSD</shortName>
        <ecNumber evidence="1">4.2.1.118</ecNumber>
    </recommendedName>
</protein>
<dbReference type="InterPro" id="IPR037523">
    <property type="entry name" value="VOC_core"/>
</dbReference>
<dbReference type="Gene3D" id="3.20.20.150">
    <property type="entry name" value="Divalent-metal-dependent TIM barrel enzymes"/>
    <property type="match status" value="1"/>
</dbReference>
<dbReference type="PROSITE" id="PS51819">
    <property type="entry name" value="VOC"/>
    <property type="match status" value="1"/>
</dbReference>
<comment type="cofactor">
    <cofactor evidence="1">
        <name>a divalent metal cation</name>
        <dbReference type="ChEBI" id="CHEBI:60240"/>
    </cofactor>
</comment>
<sequence length="621" mass="67648">MRTSIATVCLSGSLEDKMTAAAAAGFDGIEVFEPDLVASDLSPEEVRSRAGRLGLTLDLYQPFRDFEGVTDDLLAANLRRAEARFAVMQRLGVDTVLVCSNVGTATVDSDDVSAHQLRRLGDLAAAYDVRIAFEALAWGRFVDDYRRAARIVALADHPAVGTCLDSFHILSRGHDPAGIEEIPAEKIFFVQLADAPRLAMDVLSWSRHHRLFPGEGDFDLTGFVAHLLRAGYAGPLSLEVFNDTFRQTDTARTAAHAFRSLVWLQDQAARRLDAGPLTRIAEAAPPVGVDFVEVKAEDTGEVEATLDQLGLTFRGQHRTKPVRLWSGGPARMVLNEQHAREVEPVVAGLGLVVPDAAATERRAHDLGVQPVHRRSQVDEARLAGFLAPDGLEVYLVDAPGPDAEPTWVEEFEHGLPRDTADSFTGVDHVNLVHSWAEHDEAVLFWTAAAGFDAPAATQVASPQGLVRSQVVRTPDGRVRLPLNVAPAVSRDYPEHVALHCTDIWAVASRAAGRGMAFLPVPDNYYDDLAARFGLDPGLLDRLRSAQLLYDRDGAGEFLHFYTRRVGRVFFEVVQRLDGYDGYGADNAPVRLASQARVDRVERTARESAAGPAAGARGRPRT</sequence>
<evidence type="ECO:0000256" key="1">
    <source>
        <dbReference type="HAMAP-Rule" id="MF_02238"/>
    </source>
</evidence>